<dbReference type="Gene3D" id="1.20.1250.20">
    <property type="entry name" value="MFS general substrate transporter like domains"/>
    <property type="match status" value="1"/>
</dbReference>
<dbReference type="RefSeq" id="WP_328856618.1">
    <property type="nucleotide sequence ID" value="NZ_CP108021.1"/>
</dbReference>
<feature type="transmembrane region" description="Helical" evidence="7">
    <location>
        <begin position="336"/>
        <end position="354"/>
    </location>
</feature>
<dbReference type="SUPFAM" id="SSF103473">
    <property type="entry name" value="MFS general substrate transporter"/>
    <property type="match status" value="1"/>
</dbReference>
<evidence type="ECO:0000256" key="5">
    <source>
        <dbReference type="ARBA" id="ARBA00022989"/>
    </source>
</evidence>
<feature type="transmembrane region" description="Helical" evidence="7">
    <location>
        <begin position="227"/>
        <end position="250"/>
    </location>
</feature>
<dbReference type="InterPro" id="IPR011701">
    <property type="entry name" value="MFS"/>
</dbReference>
<feature type="domain" description="Major facilitator superfamily (MFS) profile" evidence="8">
    <location>
        <begin position="16"/>
        <end position="475"/>
    </location>
</feature>
<feature type="transmembrane region" description="Helical" evidence="7">
    <location>
        <begin position="452"/>
        <end position="471"/>
    </location>
</feature>
<dbReference type="InterPro" id="IPR020846">
    <property type="entry name" value="MFS_dom"/>
</dbReference>
<dbReference type="Pfam" id="PF07690">
    <property type="entry name" value="MFS_1"/>
    <property type="match status" value="1"/>
</dbReference>
<feature type="transmembrane region" description="Helical" evidence="7">
    <location>
        <begin position="360"/>
        <end position="386"/>
    </location>
</feature>
<feature type="transmembrane region" description="Helical" evidence="7">
    <location>
        <begin position="306"/>
        <end position="324"/>
    </location>
</feature>
<feature type="transmembrane region" description="Helical" evidence="7">
    <location>
        <begin position="169"/>
        <end position="191"/>
    </location>
</feature>
<dbReference type="EMBL" id="CP108021">
    <property type="protein sequence ID" value="WUM19052.1"/>
    <property type="molecule type" value="Genomic_DNA"/>
</dbReference>
<dbReference type="NCBIfam" id="TIGR00711">
    <property type="entry name" value="efflux_EmrB"/>
    <property type="match status" value="1"/>
</dbReference>
<organism evidence="9 10">
    <name type="scientific">Williamsia herbipolensis</name>
    <dbReference type="NCBI Taxonomy" id="1603258"/>
    <lineage>
        <taxon>Bacteria</taxon>
        <taxon>Bacillati</taxon>
        <taxon>Actinomycetota</taxon>
        <taxon>Actinomycetes</taxon>
        <taxon>Mycobacteriales</taxon>
        <taxon>Nocardiaceae</taxon>
        <taxon>Williamsia</taxon>
    </lineage>
</organism>
<dbReference type="AlphaFoldDB" id="A0AAU4JYZ9"/>
<evidence type="ECO:0000256" key="2">
    <source>
        <dbReference type="ARBA" id="ARBA00022448"/>
    </source>
</evidence>
<evidence type="ECO:0000313" key="10">
    <source>
        <dbReference type="Proteomes" id="UP001432128"/>
    </source>
</evidence>
<sequence length="494" mass="50952">MTEPTHTSPSRNGGIALAVICVAQLMVVLDATVVNVALPSIRSDLNFSAANLTWVVTAYSLAFGGLLLFGGRVGDLYGRRKMFMVGVALFAGASLLGGFATSEAMLIIARAAQGAGGAIAAPTALALLATTFTEPKARARAFGVFAAMAASGGALGLLLGGVLTDYASWRWALFINAPIGILVLVLAPRVLAESQGSGTKLDLPGAISVTAGMSILVYGLTTAASDGWGSTTTVVTLAVAAALLAAFVLVEHRTSHPLMPFHIFADRNRTGSYLIMLFLASALFTTFYFMAQYLQNVHGWTPFETGIGFLPMPTTIMFMSIVVVRRLIPRIGVRPFLTVGPILALAAMVSFTQLTVNSSYWPFLGCLLLLGLGMGCSFVPLTMTAVNGVAPHETGLASALLNTGQQVGGAVGLAVFGTVFAHAASSRGAELGPAARTAAGQADIFVAGQQHAFQAAIVVTALALVASLTLIRVKKAATTAAPGTHTAQTDSPVH</sequence>
<dbReference type="PROSITE" id="PS50850">
    <property type="entry name" value="MFS"/>
    <property type="match status" value="1"/>
</dbReference>
<dbReference type="GO" id="GO:0005886">
    <property type="term" value="C:plasma membrane"/>
    <property type="evidence" value="ECO:0007669"/>
    <property type="project" value="UniProtKB-SubCell"/>
</dbReference>
<keyword evidence="4 7" id="KW-0812">Transmembrane</keyword>
<feature type="transmembrane region" description="Helical" evidence="7">
    <location>
        <begin position="107"/>
        <end position="129"/>
    </location>
</feature>
<dbReference type="CDD" id="cd17321">
    <property type="entry name" value="MFS_MMR_MDR_like"/>
    <property type="match status" value="1"/>
</dbReference>
<proteinExistence type="predicted"/>
<feature type="transmembrane region" description="Helical" evidence="7">
    <location>
        <begin position="141"/>
        <end position="163"/>
    </location>
</feature>
<evidence type="ECO:0000256" key="1">
    <source>
        <dbReference type="ARBA" id="ARBA00004651"/>
    </source>
</evidence>
<dbReference type="InterPro" id="IPR004638">
    <property type="entry name" value="EmrB-like"/>
</dbReference>
<dbReference type="KEGG" id="whr:OG579_15140"/>
<keyword evidence="5 7" id="KW-1133">Transmembrane helix</keyword>
<feature type="transmembrane region" description="Helical" evidence="7">
    <location>
        <begin position="82"/>
        <end position="101"/>
    </location>
</feature>
<evidence type="ECO:0000256" key="7">
    <source>
        <dbReference type="SAM" id="Phobius"/>
    </source>
</evidence>
<dbReference type="InterPro" id="IPR036259">
    <property type="entry name" value="MFS_trans_sf"/>
</dbReference>
<protein>
    <submittedName>
        <fullName evidence="9">MFS transporter</fullName>
    </submittedName>
</protein>
<dbReference type="PRINTS" id="PR01036">
    <property type="entry name" value="TCRTETB"/>
</dbReference>
<dbReference type="PANTHER" id="PTHR42718">
    <property type="entry name" value="MAJOR FACILITATOR SUPERFAMILY MULTIDRUG TRANSPORTER MFSC"/>
    <property type="match status" value="1"/>
</dbReference>
<name>A0AAU4JYZ9_9NOCA</name>
<dbReference type="PANTHER" id="PTHR42718:SF46">
    <property type="entry name" value="BLR6921 PROTEIN"/>
    <property type="match status" value="1"/>
</dbReference>
<feature type="transmembrane region" description="Helical" evidence="7">
    <location>
        <begin position="203"/>
        <end position="221"/>
    </location>
</feature>
<evidence type="ECO:0000256" key="6">
    <source>
        <dbReference type="ARBA" id="ARBA00023136"/>
    </source>
</evidence>
<evidence type="ECO:0000313" key="9">
    <source>
        <dbReference type="EMBL" id="WUM19052.1"/>
    </source>
</evidence>
<evidence type="ECO:0000259" key="8">
    <source>
        <dbReference type="PROSITE" id="PS50850"/>
    </source>
</evidence>
<keyword evidence="2" id="KW-0813">Transport</keyword>
<gene>
    <name evidence="9" type="ORF">OG579_15140</name>
</gene>
<dbReference type="Proteomes" id="UP001432128">
    <property type="component" value="Chromosome"/>
</dbReference>
<accession>A0AAU4JYZ9</accession>
<feature type="transmembrane region" description="Helical" evidence="7">
    <location>
        <begin position="49"/>
        <end position="70"/>
    </location>
</feature>
<keyword evidence="6 7" id="KW-0472">Membrane</keyword>
<keyword evidence="10" id="KW-1185">Reference proteome</keyword>
<dbReference type="GO" id="GO:0022857">
    <property type="term" value="F:transmembrane transporter activity"/>
    <property type="evidence" value="ECO:0007669"/>
    <property type="project" value="InterPro"/>
</dbReference>
<reference evidence="9 10" key="1">
    <citation type="submission" date="2022-10" db="EMBL/GenBank/DDBJ databases">
        <title>The complete genomes of actinobacterial strains from the NBC collection.</title>
        <authorList>
            <person name="Joergensen T.S."/>
            <person name="Alvarez Arevalo M."/>
            <person name="Sterndorff E.B."/>
            <person name="Faurdal D."/>
            <person name="Vuksanovic O."/>
            <person name="Mourched A.-S."/>
            <person name="Charusanti P."/>
            <person name="Shaw S."/>
            <person name="Blin K."/>
            <person name="Weber T."/>
        </authorList>
    </citation>
    <scope>NUCLEOTIDE SEQUENCE [LARGE SCALE GENOMIC DNA]</scope>
    <source>
        <strain evidence="9 10">NBC_00319</strain>
    </source>
</reference>
<feature type="transmembrane region" description="Helical" evidence="7">
    <location>
        <begin position="271"/>
        <end position="294"/>
    </location>
</feature>
<keyword evidence="3" id="KW-1003">Cell membrane</keyword>
<evidence type="ECO:0000256" key="3">
    <source>
        <dbReference type="ARBA" id="ARBA00022475"/>
    </source>
</evidence>
<dbReference type="Gene3D" id="1.20.1720.10">
    <property type="entry name" value="Multidrug resistance protein D"/>
    <property type="match status" value="1"/>
</dbReference>
<evidence type="ECO:0000256" key="4">
    <source>
        <dbReference type="ARBA" id="ARBA00022692"/>
    </source>
</evidence>
<feature type="transmembrane region" description="Helical" evidence="7">
    <location>
        <begin position="12"/>
        <end position="29"/>
    </location>
</feature>
<comment type="subcellular location">
    <subcellularLocation>
        <location evidence="1">Cell membrane</location>
        <topology evidence="1">Multi-pass membrane protein</topology>
    </subcellularLocation>
</comment>